<feature type="domain" description="RNA-binding S4" evidence="4">
    <location>
        <begin position="28"/>
        <end position="92"/>
    </location>
</feature>
<dbReference type="Pfam" id="PF00849">
    <property type="entry name" value="PseudoU_synth_2"/>
    <property type="match status" value="1"/>
</dbReference>
<dbReference type="AlphaFoldDB" id="A0A381U4E6"/>
<evidence type="ECO:0000256" key="1">
    <source>
        <dbReference type="ARBA" id="ARBA00010876"/>
    </source>
</evidence>
<dbReference type="GO" id="GO:0000455">
    <property type="term" value="P:enzyme-directed rRNA pseudouridine synthesis"/>
    <property type="evidence" value="ECO:0007669"/>
    <property type="project" value="TreeGrafter"/>
</dbReference>
<dbReference type="InterPro" id="IPR006224">
    <property type="entry name" value="PsdUridine_synth_RluA-like_CS"/>
</dbReference>
<dbReference type="SUPFAM" id="SSF55120">
    <property type="entry name" value="Pseudouridine synthase"/>
    <property type="match status" value="1"/>
</dbReference>
<dbReference type="NCBIfam" id="TIGR00005">
    <property type="entry name" value="rluA_subfam"/>
    <property type="match status" value="1"/>
</dbReference>
<organism evidence="5">
    <name type="scientific">marine metagenome</name>
    <dbReference type="NCBI Taxonomy" id="408172"/>
    <lineage>
        <taxon>unclassified sequences</taxon>
        <taxon>metagenomes</taxon>
        <taxon>ecological metagenomes</taxon>
    </lineage>
</organism>
<dbReference type="Gene3D" id="3.30.2350.10">
    <property type="entry name" value="Pseudouridine synthase"/>
    <property type="match status" value="1"/>
</dbReference>
<protein>
    <recommendedName>
        <fullName evidence="4">RNA-binding S4 domain-containing protein</fullName>
    </recommendedName>
</protein>
<evidence type="ECO:0000313" key="5">
    <source>
        <dbReference type="EMBL" id="SVA22468.1"/>
    </source>
</evidence>
<dbReference type="InterPro" id="IPR050188">
    <property type="entry name" value="RluA_PseudoU_synthase"/>
</dbReference>
<dbReference type="InterPro" id="IPR036986">
    <property type="entry name" value="S4_RNA-bd_sf"/>
</dbReference>
<accession>A0A381U4E6</accession>
<reference evidence="5" key="1">
    <citation type="submission" date="2018-05" db="EMBL/GenBank/DDBJ databases">
        <authorList>
            <person name="Lanie J.A."/>
            <person name="Ng W.-L."/>
            <person name="Kazmierczak K.M."/>
            <person name="Andrzejewski T.M."/>
            <person name="Davidsen T.M."/>
            <person name="Wayne K.J."/>
            <person name="Tettelin H."/>
            <person name="Glass J.I."/>
            <person name="Rusch D."/>
            <person name="Podicherti R."/>
            <person name="Tsui H.-C.T."/>
            <person name="Winkler M.E."/>
        </authorList>
    </citation>
    <scope>NUCLEOTIDE SEQUENCE</scope>
</reference>
<gene>
    <name evidence="5" type="ORF">METZ01_LOCUS75322</name>
</gene>
<dbReference type="EMBL" id="UINC01005618">
    <property type="protein sequence ID" value="SVA22468.1"/>
    <property type="molecule type" value="Genomic_DNA"/>
</dbReference>
<dbReference type="SUPFAM" id="SSF55174">
    <property type="entry name" value="Alpha-L RNA-binding motif"/>
    <property type="match status" value="1"/>
</dbReference>
<dbReference type="InterPro" id="IPR006145">
    <property type="entry name" value="PsdUridine_synth_RsuA/RluA"/>
</dbReference>
<evidence type="ECO:0000256" key="2">
    <source>
        <dbReference type="ARBA" id="ARBA00023235"/>
    </source>
</evidence>
<feature type="region of interest" description="Disordered" evidence="3">
    <location>
        <begin position="199"/>
        <end position="218"/>
    </location>
</feature>
<dbReference type="Pfam" id="PF01479">
    <property type="entry name" value="S4"/>
    <property type="match status" value="1"/>
</dbReference>
<dbReference type="InterPro" id="IPR020103">
    <property type="entry name" value="PsdUridine_synth_cat_dom_sf"/>
</dbReference>
<proteinExistence type="inferred from homology"/>
<dbReference type="GO" id="GO:0009982">
    <property type="term" value="F:pseudouridine synthase activity"/>
    <property type="evidence" value="ECO:0007669"/>
    <property type="project" value="InterPro"/>
</dbReference>
<dbReference type="SMART" id="SM00363">
    <property type="entry name" value="S4"/>
    <property type="match status" value="1"/>
</dbReference>
<dbReference type="InterPro" id="IPR006225">
    <property type="entry name" value="PsdUridine_synth_RluC/D"/>
</dbReference>
<keyword evidence="2" id="KW-0413">Isomerase</keyword>
<dbReference type="Gene3D" id="3.10.290.10">
    <property type="entry name" value="RNA-binding S4 domain"/>
    <property type="match status" value="1"/>
</dbReference>
<dbReference type="PROSITE" id="PS50889">
    <property type="entry name" value="S4"/>
    <property type="match status" value="1"/>
</dbReference>
<dbReference type="PANTHER" id="PTHR21600">
    <property type="entry name" value="MITOCHONDRIAL RNA PSEUDOURIDINE SYNTHASE"/>
    <property type="match status" value="1"/>
</dbReference>
<dbReference type="InterPro" id="IPR002942">
    <property type="entry name" value="S4_RNA-bd"/>
</dbReference>
<dbReference type="GO" id="GO:0003723">
    <property type="term" value="F:RNA binding"/>
    <property type="evidence" value="ECO:0007669"/>
    <property type="project" value="InterPro"/>
</dbReference>
<comment type="similarity">
    <text evidence="1">Belongs to the pseudouridine synthase RluA family.</text>
</comment>
<evidence type="ECO:0000256" key="3">
    <source>
        <dbReference type="SAM" id="MobiDB-lite"/>
    </source>
</evidence>
<sequence length="331" mass="36415">MNAQEDRPGANATAEQSRLTVGAEQDGARLDHFITAVLPDHSRSQIQRLIRTGHILLNQTTARTSRAVHTGDIITLEFPPPIPSTPVPESIPLRIIHDDSDLVVVNKPAGMVVHPAAGHTSGTLVNALLHHVRGLSGIGGEQRPGIVHRLDRGTSGVMVVAKHDAAHAELSRQFADREVEKEYVTLVWGLLNTGRRIETPLGRDPANRQKMSTRARRARSAVTRVTGTERLRGLTFATIAIATGRQHQIRVHLNSIGHPVVGDAIYGGVRRHLAADHRILATLDRPFLHAYRLAFMHPRDARKVEFRAPLPDDLQTVVDVLREKLNLADQP</sequence>
<dbReference type="CDD" id="cd00165">
    <property type="entry name" value="S4"/>
    <property type="match status" value="1"/>
</dbReference>
<dbReference type="PROSITE" id="PS01129">
    <property type="entry name" value="PSI_RLU"/>
    <property type="match status" value="1"/>
</dbReference>
<dbReference type="CDD" id="cd02869">
    <property type="entry name" value="PseudoU_synth_RluA_like"/>
    <property type="match status" value="1"/>
</dbReference>
<feature type="region of interest" description="Disordered" evidence="3">
    <location>
        <begin position="1"/>
        <end position="24"/>
    </location>
</feature>
<dbReference type="PANTHER" id="PTHR21600:SF44">
    <property type="entry name" value="RIBOSOMAL LARGE SUBUNIT PSEUDOURIDINE SYNTHASE D"/>
    <property type="match status" value="1"/>
</dbReference>
<name>A0A381U4E6_9ZZZZ</name>
<evidence type="ECO:0000259" key="4">
    <source>
        <dbReference type="SMART" id="SM00363"/>
    </source>
</evidence>